<evidence type="ECO:0000313" key="2">
    <source>
        <dbReference type="Proteomes" id="UP000274922"/>
    </source>
</evidence>
<organism evidence="1 2">
    <name type="scientific">Caulochytrium protostelioides</name>
    <dbReference type="NCBI Taxonomy" id="1555241"/>
    <lineage>
        <taxon>Eukaryota</taxon>
        <taxon>Fungi</taxon>
        <taxon>Fungi incertae sedis</taxon>
        <taxon>Chytridiomycota</taxon>
        <taxon>Chytridiomycota incertae sedis</taxon>
        <taxon>Chytridiomycetes</taxon>
        <taxon>Caulochytriales</taxon>
        <taxon>Caulochytriaceae</taxon>
        <taxon>Caulochytrium</taxon>
    </lineage>
</organism>
<reference evidence="2" key="1">
    <citation type="journal article" date="2018" name="Nat. Microbiol.">
        <title>Leveraging single-cell genomics to expand the fungal tree of life.</title>
        <authorList>
            <person name="Ahrendt S.R."/>
            <person name="Quandt C.A."/>
            <person name="Ciobanu D."/>
            <person name="Clum A."/>
            <person name="Salamov A."/>
            <person name="Andreopoulos B."/>
            <person name="Cheng J.F."/>
            <person name="Woyke T."/>
            <person name="Pelin A."/>
            <person name="Henrissat B."/>
            <person name="Reynolds N.K."/>
            <person name="Benny G.L."/>
            <person name="Smith M.E."/>
            <person name="James T.Y."/>
            <person name="Grigoriev I.V."/>
        </authorList>
    </citation>
    <scope>NUCLEOTIDE SEQUENCE [LARGE SCALE GENOMIC DNA]</scope>
    <source>
        <strain evidence="2">ATCC 52028</strain>
    </source>
</reference>
<name>A0A4P9XFN1_9FUNG</name>
<sequence length="254" mass="25870">MVLTMRAGSDVFAELVQSPVAEKPPMAQMPQPASPAPPASPAHLMTSASTLLRRRGMTVGAAHHRFSEGDFGLAADQARLSVSTLRVPSLLSPRASTASFDYPSTPSLALCRSLHASHGGPAFGASFGASFASAVGSPFLSTVGLHASFAASAALAQTTMTTSPTAAAALAAMAAAAPPSSKALSRRSQSMSQVALDSSRALLRRSSGLVLDLMPATLQRTLSFSPGSEEHGKVLLASTVGAAMVLGIVRNMLS</sequence>
<proteinExistence type="predicted"/>
<keyword evidence="2" id="KW-1185">Reference proteome</keyword>
<dbReference type="Proteomes" id="UP000274922">
    <property type="component" value="Unassembled WGS sequence"/>
</dbReference>
<gene>
    <name evidence="1" type="ORF">CXG81DRAFT_16540</name>
</gene>
<dbReference type="EMBL" id="ML014115">
    <property type="protein sequence ID" value="RKP03970.1"/>
    <property type="molecule type" value="Genomic_DNA"/>
</dbReference>
<protein>
    <submittedName>
        <fullName evidence="1">Uncharacterized protein</fullName>
    </submittedName>
</protein>
<evidence type="ECO:0000313" key="1">
    <source>
        <dbReference type="EMBL" id="RKP03970.1"/>
    </source>
</evidence>
<accession>A0A4P9XFN1</accession>
<dbReference type="AlphaFoldDB" id="A0A4P9XFN1"/>